<keyword evidence="13" id="KW-0325">Glycoprotein</keyword>
<comment type="subcellular location">
    <subcellularLocation>
        <location evidence="1">Endoplasmic reticulum membrane</location>
        <topology evidence="1">Single-pass type II membrane protein</topology>
    </subcellularLocation>
</comment>
<evidence type="ECO:0000313" key="19">
    <source>
        <dbReference type="EMBL" id="TKC38165.1"/>
    </source>
</evidence>
<evidence type="ECO:0000256" key="3">
    <source>
        <dbReference type="ARBA" id="ARBA00013878"/>
    </source>
</evidence>
<comment type="caution">
    <text evidence="19">The sequence shown here is derived from an EMBL/GenBank/DDBJ whole genome shotgun (WGS) entry which is preliminary data.</text>
</comment>
<evidence type="ECO:0000256" key="8">
    <source>
        <dbReference type="ARBA" id="ARBA00023015"/>
    </source>
</evidence>
<keyword evidence="16" id="KW-0175">Coiled coil</keyword>
<comment type="similarity">
    <text evidence="2">Belongs to the bZIP family. ATF subfamily.</text>
</comment>
<evidence type="ECO:0000256" key="5">
    <source>
        <dbReference type="ARBA" id="ARBA00022824"/>
    </source>
</evidence>
<evidence type="ECO:0000313" key="20">
    <source>
        <dbReference type="Proteomes" id="UP000308365"/>
    </source>
</evidence>
<keyword evidence="4" id="KW-0812">Transmembrane</keyword>
<dbReference type="GO" id="GO:0005634">
    <property type="term" value="C:nucleus"/>
    <property type="evidence" value="ECO:0007669"/>
    <property type="project" value="TreeGrafter"/>
</dbReference>
<evidence type="ECO:0000256" key="9">
    <source>
        <dbReference type="ARBA" id="ARBA00023125"/>
    </source>
</evidence>
<dbReference type="PROSITE" id="PS50217">
    <property type="entry name" value="BZIP"/>
    <property type="match status" value="1"/>
</dbReference>
<gene>
    <name evidence="19" type="ORF">EI555_010745</name>
</gene>
<evidence type="ECO:0000256" key="14">
    <source>
        <dbReference type="ARBA" id="ARBA00023230"/>
    </source>
</evidence>
<feature type="domain" description="BZIP" evidence="18">
    <location>
        <begin position="255"/>
        <end position="318"/>
    </location>
</feature>
<reference evidence="20" key="1">
    <citation type="journal article" date="2019" name="IScience">
        <title>Narwhal Genome Reveals Long-Term Low Genetic Diversity despite Current Large Abundance Size.</title>
        <authorList>
            <person name="Westbury M.V."/>
            <person name="Petersen B."/>
            <person name="Garde E."/>
            <person name="Heide-Jorgensen M.P."/>
            <person name="Lorenzen E.D."/>
        </authorList>
    </citation>
    <scope>NUCLEOTIDE SEQUENCE [LARGE SCALE GENOMIC DNA]</scope>
</reference>
<dbReference type="InterPro" id="IPR046347">
    <property type="entry name" value="bZIP_sf"/>
</dbReference>
<dbReference type="FunFam" id="1.20.5.170:FF:000042">
    <property type="entry name" value="Cyclic AMP-responsive element-binding protein 3-like protein 3"/>
    <property type="match status" value="1"/>
</dbReference>
<evidence type="ECO:0000256" key="12">
    <source>
        <dbReference type="ARBA" id="ARBA00023163"/>
    </source>
</evidence>
<dbReference type="Pfam" id="PF00170">
    <property type="entry name" value="bZIP_1"/>
    <property type="match status" value="1"/>
</dbReference>
<feature type="coiled-coil region" evidence="16">
    <location>
        <begin position="280"/>
        <end position="314"/>
    </location>
</feature>
<evidence type="ECO:0000256" key="13">
    <source>
        <dbReference type="ARBA" id="ARBA00023180"/>
    </source>
</evidence>
<feature type="compositionally biased region" description="Pro residues" evidence="17">
    <location>
        <begin position="138"/>
        <end position="147"/>
    </location>
</feature>
<dbReference type="Proteomes" id="UP000308365">
    <property type="component" value="Unassembled WGS sequence"/>
</dbReference>
<feature type="region of interest" description="Disordered" evidence="17">
    <location>
        <begin position="390"/>
        <end position="422"/>
    </location>
</feature>
<keyword evidence="8" id="KW-0805">Transcription regulation</keyword>
<evidence type="ECO:0000259" key="18">
    <source>
        <dbReference type="PROSITE" id="PS50217"/>
    </source>
</evidence>
<keyword evidence="9" id="KW-0238">DNA-binding</keyword>
<keyword evidence="11" id="KW-0010">Activator</keyword>
<feature type="compositionally biased region" description="Polar residues" evidence="17">
    <location>
        <begin position="1"/>
        <end position="19"/>
    </location>
</feature>
<keyword evidence="7" id="KW-1133">Transmembrane helix</keyword>
<dbReference type="Gene3D" id="1.20.5.170">
    <property type="match status" value="1"/>
</dbReference>
<feature type="region of interest" description="Disordered" evidence="17">
    <location>
        <begin position="1"/>
        <end position="31"/>
    </location>
</feature>
<evidence type="ECO:0000256" key="11">
    <source>
        <dbReference type="ARBA" id="ARBA00023159"/>
    </source>
</evidence>
<protein>
    <recommendedName>
        <fullName evidence="3">Cyclic AMP-responsive element-binding protein 3-like protein 4</fullName>
    </recommendedName>
</protein>
<dbReference type="GO" id="GO:0005789">
    <property type="term" value="C:endoplasmic reticulum membrane"/>
    <property type="evidence" value="ECO:0007669"/>
    <property type="project" value="UniProtKB-SubCell"/>
</dbReference>
<dbReference type="PANTHER" id="PTHR45996">
    <property type="entry name" value="AGAP001464-PB"/>
    <property type="match status" value="1"/>
</dbReference>
<dbReference type="GO" id="GO:0000978">
    <property type="term" value="F:RNA polymerase II cis-regulatory region sequence-specific DNA binding"/>
    <property type="evidence" value="ECO:0007669"/>
    <property type="project" value="TreeGrafter"/>
</dbReference>
<sequence length="439" mass="47756">KSSGSYPPSEPNPRQTNKCSGCIGPTPSLTARSDQLRSMDFRTPDLLEMWLEPPEDVFSTGSFLELGLHGPPSEVPVTRLQEQGLQGWESSGGHGCGLQESEPEDFLKLFIDPNEVYCSEASPGSDSGISEDPRHPDSPPAPRPPSSPALYEAVYEAGTLERMQGEAGPAVGLISIQIDQSSPPFMVPDACVVSELPPDAHAHILPRAGTVNSVPPAALLPCQTLFLTEEEKRLLGQEGVSLPSHLPLTKAEERVLKKVRRKIRNKQSAQDSRRRKKEYIDGLESRVAACSAQNQELQKKVQELERHHTSLVTQLRQLQMLIVHTSNKAAQTSTCALILLFSLALIILPSFSPFQGLPEAGPEDYQPHGVISRNILTHKDMTENLENPAVESRLEGPPGAKGVNGSTRTLLEKTGGRAGPSRHIRTVLHADEIPSLPEP</sequence>
<dbReference type="InterPro" id="IPR004827">
    <property type="entry name" value="bZIP"/>
</dbReference>
<dbReference type="AlphaFoldDB" id="A0A4U1ENU5"/>
<dbReference type="CDD" id="cd14689">
    <property type="entry name" value="bZIP_CREB3"/>
    <property type="match status" value="1"/>
</dbReference>
<dbReference type="InterPro" id="IPR051381">
    <property type="entry name" value="CREB_ATF_subfamily"/>
</dbReference>
<dbReference type="EMBL" id="RWIC01001036">
    <property type="protein sequence ID" value="TKC38165.1"/>
    <property type="molecule type" value="Genomic_DNA"/>
</dbReference>
<keyword evidence="14" id="KW-0834">Unfolded protein response</keyword>
<dbReference type="SMART" id="SM00338">
    <property type="entry name" value="BRLZ"/>
    <property type="match status" value="1"/>
</dbReference>
<name>A0A4U1ENU5_MONMO</name>
<feature type="region of interest" description="Disordered" evidence="17">
    <location>
        <begin position="120"/>
        <end position="149"/>
    </location>
</feature>
<evidence type="ECO:0000256" key="10">
    <source>
        <dbReference type="ARBA" id="ARBA00023136"/>
    </source>
</evidence>
<keyword evidence="12" id="KW-0804">Transcription</keyword>
<evidence type="ECO:0000256" key="17">
    <source>
        <dbReference type="SAM" id="MobiDB-lite"/>
    </source>
</evidence>
<evidence type="ECO:0000256" key="15">
    <source>
        <dbReference type="ARBA" id="ARBA00023242"/>
    </source>
</evidence>
<dbReference type="SUPFAM" id="SSF57959">
    <property type="entry name" value="Leucine zipper domain"/>
    <property type="match status" value="1"/>
</dbReference>
<evidence type="ECO:0000256" key="2">
    <source>
        <dbReference type="ARBA" id="ARBA00009050"/>
    </source>
</evidence>
<organism evidence="19 20">
    <name type="scientific">Monodon monoceros</name>
    <name type="common">Narwhal</name>
    <name type="synonym">Ceratodon monodon</name>
    <dbReference type="NCBI Taxonomy" id="40151"/>
    <lineage>
        <taxon>Eukaryota</taxon>
        <taxon>Metazoa</taxon>
        <taxon>Chordata</taxon>
        <taxon>Craniata</taxon>
        <taxon>Vertebrata</taxon>
        <taxon>Euteleostomi</taxon>
        <taxon>Mammalia</taxon>
        <taxon>Eutheria</taxon>
        <taxon>Laurasiatheria</taxon>
        <taxon>Artiodactyla</taxon>
        <taxon>Whippomorpha</taxon>
        <taxon>Cetacea</taxon>
        <taxon>Odontoceti</taxon>
        <taxon>Monodontidae</taxon>
        <taxon>Monodon</taxon>
    </lineage>
</organism>
<evidence type="ECO:0000256" key="1">
    <source>
        <dbReference type="ARBA" id="ARBA00004648"/>
    </source>
</evidence>
<keyword evidence="6" id="KW-0735">Signal-anchor</keyword>
<keyword evidence="5" id="KW-0256">Endoplasmic reticulum</keyword>
<keyword evidence="10" id="KW-0472">Membrane</keyword>
<dbReference type="PANTHER" id="PTHR45996:SF2">
    <property type="entry name" value="CYCLIC AMP-RESPONSIVE ELEMENT-BINDING PROTEIN 3-LIKE PROTEIN 4"/>
    <property type="match status" value="1"/>
</dbReference>
<proteinExistence type="inferred from homology"/>
<feature type="non-terminal residue" evidence="19">
    <location>
        <position position="1"/>
    </location>
</feature>
<evidence type="ECO:0000256" key="4">
    <source>
        <dbReference type="ARBA" id="ARBA00022692"/>
    </source>
</evidence>
<evidence type="ECO:0000256" key="6">
    <source>
        <dbReference type="ARBA" id="ARBA00022968"/>
    </source>
</evidence>
<dbReference type="GO" id="GO:0006986">
    <property type="term" value="P:response to unfolded protein"/>
    <property type="evidence" value="ECO:0007669"/>
    <property type="project" value="UniProtKB-KW"/>
</dbReference>
<dbReference type="GO" id="GO:0000981">
    <property type="term" value="F:DNA-binding transcription factor activity, RNA polymerase II-specific"/>
    <property type="evidence" value="ECO:0007669"/>
    <property type="project" value="TreeGrafter"/>
</dbReference>
<evidence type="ECO:0000256" key="16">
    <source>
        <dbReference type="SAM" id="Coils"/>
    </source>
</evidence>
<keyword evidence="15" id="KW-0539">Nucleus</keyword>
<evidence type="ECO:0000256" key="7">
    <source>
        <dbReference type="ARBA" id="ARBA00022989"/>
    </source>
</evidence>
<accession>A0A4U1ENU5</accession>